<dbReference type="PROSITE" id="PS50213">
    <property type="entry name" value="FAS1"/>
    <property type="match status" value="2"/>
</dbReference>
<reference evidence="5 6" key="1">
    <citation type="submission" date="2019-03" db="EMBL/GenBank/DDBJ databases">
        <title>The genome sequence of a newly discovered highly antifungal drug resistant Aspergillus species, Aspergillus tanneri NIH 1004.</title>
        <authorList>
            <person name="Mounaud S."/>
            <person name="Singh I."/>
            <person name="Joardar V."/>
            <person name="Pakala S."/>
            <person name="Pakala S."/>
            <person name="Venepally P."/>
            <person name="Hoover J."/>
            <person name="Nierman W."/>
            <person name="Chung J."/>
            <person name="Losada L."/>
        </authorList>
    </citation>
    <scope>NUCLEOTIDE SEQUENCE [LARGE SCALE GENOMIC DNA]</scope>
    <source>
        <strain evidence="5 6">NIH1004</strain>
    </source>
</reference>
<feature type="domain" description="FAS1" evidence="3">
    <location>
        <begin position="223"/>
        <end position="381"/>
    </location>
</feature>
<evidence type="ECO:0000256" key="2">
    <source>
        <dbReference type="SAM" id="SignalP"/>
    </source>
</evidence>
<dbReference type="EMBL" id="QUQM01000002">
    <property type="protein sequence ID" value="KAA8651661.1"/>
    <property type="molecule type" value="Genomic_DNA"/>
</dbReference>
<dbReference type="STRING" id="1220188.A0A4S3JMB2"/>
<evidence type="ECO:0000313" key="4">
    <source>
        <dbReference type="EMBL" id="KAA8651661.1"/>
    </source>
</evidence>
<dbReference type="InterPro" id="IPR000782">
    <property type="entry name" value="FAS1_domain"/>
</dbReference>
<dbReference type="GeneID" id="54323254"/>
<dbReference type="Proteomes" id="UP000324241">
    <property type="component" value="Unassembled WGS sequence"/>
</dbReference>
<dbReference type="SMART" id="SM00554">
    <property type="entry name" value="FAS1"/>
    <property type="match status" value="2"/>
</dbReference>
<dbReference type="InterPro" id="IPR050904">
    <property type="entry name" value="Adhesion/Biosynth-related"/>
</dbReference>
<feature type="domain" description="FAS1" evidence="3">
    <location>
        <begin position="84"/>
        <end position="219"/>
    </location>
</feature>
<feature type="region of interest" description="Disordered" evidence="1">
    <location>
        <begin position="37"/>
        <end position="56"/>
    </location>
</feature>
<evidence type="ECO:0000313" key="6">
    <source>
        <dbReference type="Proteomes" id="UP000308092"/>
    </source>
</evidence>
<feature type="signal peptide" evidence="2">
    <location>
        <begin position="1"/>
        <end position="17"/>
    </location>
</feature>
<evidence type="ECO:0000259" key="3">
    <source>
        <dbReference type="PROSITE" id="PS50213"/>
    </source>
</evidence>
<dbReference type="OrthoDB" id="7700931at2759"/>
<accession>A0A4S3JMB2</accession>
<keyword evidence="2" id="KW-0732">Signal</keyword>
<dbReference type="Pfam" id="PF02469">
    <property type="entry name" value="Fasciclin"/>
    <property type="match status" value="2"/>
</dbReference>
<dbReference type="EMBL" id="SOSA01000106">
    <property type="protein sequence ID" value="THC96625.1"/>
    <property type="molecule type" value="Genomic_DNA"/>
</dbReference>
<dbReference type="InterPro" id="IPR036378">
    <property type="entry name" value="FAS1_dom_sf"/>
</dbReference>
<dbReference type="PANTHER" id="PTHR10900">
    <property type="entry name" value="PERIOSTIN-RELATED"/>
    <property type="match status" value="1"/>
</dbReference>
<evidence type="ECO:0000313" key="5">
    <source>
        <dbReference type="EMBL" id="THC96625.1"/>
    </source>
</evidence>
<organism evidence="5 6">
    <name type="scientific">Aspergillus tanneri</name>
    <dbReference type="NCBI Taxonomy" id="1220188"/>
    <lineage>
        <taxon>Eukaryota</taxon>
        <taxon>Fungi</taxon>
        <taxon>Dikarya</taxon>
        <taxon>Ascomycota</taxon>
        <taxon>Pezizomycotina</taxon>
        <taxon>Eurotiomycetes</taxon>
        <taxon>Eurotiomycetidae</taxon>
        <taxon>Eurotiales</taxon>
        <taxon>Aspergillaceae</taxon>
        <taxon>Aspergillus</taxon>
        <taxon>Aspergillus subgen. Circumdati</taxon>
    </lineage>
</organism>
<dbReference type="PANTHER" id="PTHR10900:SF125">
    <property type="entry name" value="FAS1 DOMAIN-CONTAINING PROTEIN YLR001C"/>
    <property type="match status" value="1"/>
</dbReference>
<dbReference type="Proteomes" id="UP000308092">
    <property type="component" value="Unassembled WGS sequence"/>
</dbReference>
<gene>
    <name evidence="4" type="ORF">ATNIH1004_000552</name>
    <name evidence="5" type="ORF">EYZ11_003917</name>
</gene>
<reference evidence="4 7" key="2">
    <citation type="submission" date="2019-08" db="EMBL/GenBank/DDBJ databases">
        <title>The genome sequence of a newly discovered highly antifungal drug resistant Aspergillus species, Aspergillus tanneri NIH 1004.</title>
        <authorList>
            <person name="Mounaud S."/>
            <person name="Singh I."/>
            <person name="Joardar V."/>
            <person name="Pakala S."/>
            <person name="Pakala S."/>
            <person name="Venepally P."/>
            <person name="Chung J.K."/>
            <person name="Losada L."/>
            <person name="Nierman W.C."/>
        </authorList>
    </citation>
    <scope>NUCLEOTIDE SEQUENCE [LARGE SCALE GENOMIC DNA]</scope>
    <source>
        <strain evidence="4 7">NIH1004</strain>
    </source>
</reference>
<dbReference type="SUPFAM" id="SSF82153">
    <property type="entry name" value="FAS1 domain"/>
    <property type="match status" value="2"/>
</dbReference>
<evidence type="ECO:0000313" key="7">
    <source>
        <dbReference type="Proteomes" id="UP000324241"/>
    </source>
</evidence>
<proteinExistence type="predicted"/>
<dbReference type="RefSeq" id="XP_033431022.1">
    <property type="nucleotide sequence ID" value="XM_033565265.1"/>
</dbReference>
<evidence type="ECO:0000256" key="1">
    <source>
        <dbReference type="SAM" id="MobiDB-lite"/>
    </source>
</evidence>
<keyword evidence="6" id="KW-1185">Reference proteome</keyword>
<feature type="chain" id="PRO_5036122153" description="FAS1 domain-containing protein" evidence="2">
    <location>
        <begin position="18"/>
        <end position="426"/>
    </location>
</feature>
<dbReference type="VEuPathDB" id="FungiDB:EYZ11_003917"/>
<comment type="caution">
    <text evidence="5">The sequence shown here is derived from an EMBL/GenBank/DDBJ whole genome shotgun (WGS) entry which is preliminary data.</text>
</comment>
<sequence length="426" mass="47364">MKRVYHLWLGMISLCSALVAPTQQLILRAPKDNDVLPSISPLGEQQHDHHKQPDTVSTQLVDKFDNPRGDSSQPTSPPHDLLSKKTIYELITTSKHTTILAKIVNDDKGLIQLLNSTKTNHTLFAPNDHAFHGKTPDMSKDVLRDTILYHVVPGVYPATSIFHHRTLSTAHEEPLLNSLPQRLTVRLGWRGISLNYQSRIIAIDICASNGIIHTINHVLTPPPRILKNIESTPVQFSTFTLGLLRTNLLSTLDTENVTSHPGGTIFAPSNQAFGRLGARTTAYLFSPAGEGLLRALLKYHIVPGRTLYSDVVYTAAREIQPFGTEGSTHLNLPTMLHDGELGVDVVRIGPYASLSVNGRRRVVFPDVLARDGNLFVVDRVLIPPKEVDCEVLGWTEEQDDDDEGIILEDLISRLECYTGEIKRYEL</sequence>
<name>A0A4S3JMB2_9EURO</name>
<dbReference type="AlphaFoldDB" id="A0A4S3JMB2"/>
<dbReference type="Gene3D" id="2.30.180.10">
    <property type="entry name" value="FAS1 domain"/>
    <property type="match status" value="2"/>
</dbReference>
<protein>
    <recommendedName>
        <fullName evidence="3">FAS1 domain-containing protein</fullName>
    </recommendedName>
</protein>
<feature type="region of interest" description="Disordered" evidence="1">
    <location>
        <begin position="61"/>
        <end position="81"/>
    </location>
</feature>